<keyword evidence="2" id="KW-0285">Flavoprotein</keyword>
<dbReference type="SUPFAM" id="SSF50475">
    <property type="entry name" value="FMN-binding split barrel"/>
    <property type="match status" value="1"/>
</dbReference>
<dbReference type="Proteomes" id="UP000243904">
    <property type="component" value="Chromosome I"/>
</dbReference>
<gene>
    <name evidence="6" type="ORF">SAMN05444158_6679</name>
</gene>
<proteinExistence type="inferred from homology"/>
<keyword evidence="7" id="KW-1185">Reference proteome</keyword>
<evidence type="ECO:0000259" key="5">
    <source>
        <dbReference type="SMART" id="SM00903"/>
    </source>
</evidence>
<dbReference type="GO" id="GO:0010181">
    <property type="term" value="F:FMN binding"/>
    <property type="evidence" value="ECO:0007669"/>
    <property type="project" value="InterPro"/>
</dbReference>
<comment type="cofactor">
    <cofactor evidence="1">
        <name>FMN</name>
        <dbReference type="ChEBI" id="CHEBI:58210"/>
    </cofactor>
</comment>
<dbReference type="GO" id="GO:0016646">
    <property type="term" value="F:oxidoreductase activity, acting on the CH-NH group of donors, NAD or NADP as acceptor"/>
    <property type="evidence" value="ECO:0007669"/>
    <property type="project" value="UniProtKB-ARBA"/>
</dbReference>
<dbReference type="PANTHER" id="PTHR33798:SF5">
    <property type="entry name" value="FLAVIN REDUCTASE LIKE DOMAIN-CONTAINING PROTEIN"/>
    <property type="match status" value="1"/>
</dbReference>
<dbReference type="PANTHER" id="PTHR33798">
    <property type="entry name" value="FLAVOPROTEIN OXYGENASE"/>
    <property type="match status" value="1"/>
</dbReference>
<name>A0A1H2B103_9BRAD</name>
<dbReference type="InterPro" id="IPR002563">
    <property type="entry name" value="Flavin_Rdtase-like_dom"/>
</dbReference>
<dbReference type="InterPro" id="IPR012349">
    <property type="entry name" value="Split_barrel_FMN-bd"/>
</dbReference>
<evidence type="ECO:0000313" key="7">
    <source>
        <dbReference type="Proteomes" id="UP000243904"/>
    </source>
</evidence>
<reference evidence="7" key="1">
    <citation type="submission" date="2016-10" db="EMBL/GenBank/DDBJ databases">
        <authorList>
            <person name="Varghese N."/>
            <person name="Submissions S."/>
        </authorList>
    </citation>
    <scope>NUCLEOTIDE SEQUENCE [LARGE SCALE GENOMIC DNA]</scope>
    <source>
        <strain evidence="7">GAS369</strain>
    </source>
</reference>
<keyword evidence="3" id="KW-0288">FMN</keyword>
<sequence length="205" mass="22922">MEYAPHDLAPRERYKLLAGFVLPRPIAWVTTLGPTGVVNAAPFSFFNVLCEDPPLCIFAASLRPDGRVKDTVVNIERTGEFVVNMTDEPLARAMHDSSGDFPPEVGEPGYLGLKLAPSSKVAVPRLADAPWALECKTWKTIDVNSDRLLIMGEGINFYIRDELWDTSSMRVHMEKYHPVGRMFADRYCRTDDRIVFPPAEGAPAR</sequence>
<accession>A0A1H2B103</accession>
<evidence type="ECO:0000256" key="1">
    <source>
        <dbReference type="ARBA" id="ARBA00001917"/>
    </source>
</evidence>
<evidence type="ECO:0000256" key="4">
    <source>
        <dbReference type="ARBA" id="ARBA00038054"/>
    </source>
</evidence>
<dbReference type="RefSeq" id="WP_146690331.1">
    <property type="nucleotide sequence ID" value="NZ_LT629750.1"/>
</dbReference>
<evidence type="ECO:0000256" key="2">
    <source>
        <dbReference type="ARBA" id="ARBA00022630"/>
    </source>
</evidence>
<protein>
    <submittedName>
        <fullName evidence="6">NADH-FMN oxidoreductase RutF, flavin reductase (DIM6/NTAB) family</fullName>
    </submittedName>
</protein>
<feature type="domain" description="Flavin reductase like" evidence="5">
    <location>
        <begin position="19"/>
        <end position="178"/>
    </location>
</feature>
<dbReference type="AlphaFoldDB" id="A0A1H2B103"/>
<dbReference type="SMART" id="SM00903">
    <property type="entry name" value="Flavin_Reduct"/>
    <property type="match status" value="1"/>
</dbReference>
<organism evidence="6 7">
    <name type="scientific">Bradyrhizobium canariense</name>
    <dbReference type="NCBI Taxonomy" id="255045"/>
    <lineage>
        <taxon>Bacteria</taxon>
        <taxon>Pseudomonadati</taxon>
        <taxon>Pseudomonadota</taxon>
        <taxon>Alphaproteobacteria</taxon>
        <taxon>Hyphomicrobiales</taxon>
        <taxon>Nitrobacteraceae</taxon>
        <taxon>Bradyrhizobium</taxon>
    </lineage>
</organism>
<dbReference type="Pfam" id="PF01613">
    <property type="entry name" value="Flavin_Reduct"/>
    <property type="match status" value="1"/>
</dbReference>
<dbReference type="EMBL" id="LT629750">
    <property type="protein sequence ID" value="SDT51843.1"/>
    <property type="molecule type" value="Genomic_DNA"/>
</dbReference>
<evidence type="ECO:0000313" key="6">
    <source>
        <dbReference type="EMBL" id="SDT51843.1"/>
    </source>
</evidence>
<comment type="similarity">
    <text evidence="4">Belongs to the flavoredoxin family.</text>
</comment>
<evidence type="ECO:0000256" key="3">
    <source>
        <dbReference type="ARBA" id="ARBA00022643"/>
    </source>
</evidence>
<dbReference type="Gene3D" id="2.30.110.10">
    <property type="entry name" value="Electron Transport, Fmn-binding Protein, Chain A"/>
    <property type="match status" value="1"/>
</dbReference>